<organism evidence="2 3">
    <name type="scientific">Clavelina lepadiformis</name>
    <name type="common">Light-bulb sea squirt</name>
    <name type="synonym">Ascidia lepadiformis</name>
    <dbReference type="NCBI Taxonomy" id="159417"/>
    <lineage>
        <taxon>Eukaryota</taxon>
        <taxon>Metazoa</taxon>
        <taxon>Chordata</taxon>
        <taxon>Tunicata</taxon>
        <taxon>Ascidiacea</taxon>
        <taxon>Aplousobranchia</taxon>
        <taxon>Clavelinidae</taxon>
        <taxon>Clavelina</taxon>
    </lineage>
</organism>
<comment type="caution">
    <text evidence="2">The sequence shown here is derived from an EMBL/GenBank/DDBJ whole genome shotgun (WGS) entry which is preliminary data.</text>
</comment>
<protein>
    <submittedName>
        <fullName evidence="2">Uncharacterized protein</fullName>
    </submittedName>
</protein>
<dbReference type="Proteomes" id="UP001642483">
    <property type="component" value="Unassembled WGS sequence"/>
</dbReference>
<evidence type="ECO:0000313" key="2">
    <source>
        <dbReference type="EMBL" id="CAK8675080.1"/>
    </source>
</evidence>
<proteinExistence type="predicted"/>
<dbReference type="EMBL" id="CAWYQH010000013">
    <property type="protein sequence ID" value="CAK8674939.1"/>
    <property type="molecule type" value="Genomic_DNA"/>
</dbReference>
<evidence type="ECO:0000313" key="1">
    <source>
        <dbReference type="EMBL" id="CAK8674939.1"/>
    </source>
</evidence>
<dbReference type="EMBL" id="CAWYQH010000013">
    <property type="protein sequence ID" value="CAK8675080.1"/>
    <property type="molecule type" value="Genomic_DNA"/>
</dbReference>
<accession>A0ABP0F618</accession>
<name>A0ABP0F618_CLALP</name>
<gene>
    <name evidence="1" type="ORF">CVLEPA_LOCUS4585</name>
    <name evidence="2" type="ORF">CVLEPA_LOCUS4701</name>
</gene>
<evidence type="ECO:0000313" key="3">
    <source>
        <dbReference type="Proteomes" id="UP001642483"/>
    </source>
</evidence>
<sequence length="73" mass="8333">MSDGGGKTATEIIVTSSCKIQQKIHNYQPPRYTSENTNGKDKFQGQLAYVCNSTPERPSPEHYRILQKTSYYF</sequence>
<reference evidence="2 3" key="1">
    <citation type="submission" date="2024-02" db="EMBL/GenBank/DDBJ databases">
        <authorList>
            <person name="Daric V."/>
            <person name="Darras S."/>
        </authorList>
    </citation>
    <scope>NUCLEOTIDE SEQUENCE [LARGE SCALE GENOMIC DNA]</scope>
</reference>
<keyword evidence="3" id="KW-1185">Reference proteome</keyword>